<evidence type="ECO:0000313" key="1">
    <source>
        <dbReference type="EMBL" id="TDO20824.1"/>
    </source>
</evidence>
<dbReference type="InterPro" id="IPR046601">
    <property type="entry name" value="DUF6660"/>
</dbReference>
<comment type="caution">
    <text evidence="1">The sequence shown here is derived from an EMBL/GenBank/DDBJ whole genome shotgun (WGS) entry which is preliminary data.</text>
</comment>
<name>A0A4R6IFL4_9SPHI</name>
<accession>A0A4R6IFL4</accession>
<dbReference type="EMBL" id="SNWM01000004">
    <property type="protein sequence ID" value="TDO20824.1"/>
    <property type="molecule type" value="Genomic_DNA"/>
</dbReference>
<gene>
    <name evidence="1" type="ORF">CLV32_3458</name>
</gene>
<evidence type="ECO:0000313" key="2">
    <source>
        <dbReference type="Proteomes" id="UP000295499"/>
    </source>
</evidence>
<dbReference type="Pfam" id="PF20365">
    <property type="entry name" value="DUF6660"/>
    <property type="match status" value="1"/>
</dbReference>
<proteinExistence type="predicted"/>
<dbReference type="RefSeq" id="WP_133557630.1">
    <property type="nucleotide sequence ID" value="NZ_SNWM01000004.1"/>
</dbReference>
<dbReference type="Proteomes" id="UP000295499">
    <property type="component" value="Unassembled WGS sequence"/>
</dbReference>
<reference evidence="1 2" key="1">
    <citation type="submission" date="2019-03" db="EMBL/GenBank/DDBJ databases">
        <title>Genomic Encyclopedia of Archaeal and Bacterial Type Strains, Phase II (KMG-II): from individual species to whole genera.</title>
        <authorList>
            <person name="Goeker M."/>
        </authorList>
    </citation>
    <scope>NUCLEOTIDE SEQUENCE [LARGE SCALE GENOMIC DNA]</scope>
    <source>
        <strain evidence="1 2">DSM 19034</strain>
    </source>
</reference>
<dbReference type="OrthoDB" id="997115at2"/>
<sequence>MKLFTIILGIYFILVAIVPCQDNDGVLPTDSLETSVNIDHSRSDETGQDVCPPFCNCSCCSTPRTIPAQQVLIVFSKILVRRFAQPTIPSTQKQILAIWQPPQLV</sequence>
<protein>
    <submittedName>
        <fullName evidence="1">Uncharacterized protein</fullName>
    </submittedName>
</protein>
<dbReference type="AlphaFoldDB" id="A0A4R6IFL4"/>
<keyword evidence="2" id="KW-1185">Reference proteome</keyword>
<organism evidence="1 2">
    <name type="scientific">Pedobacter duraquae</name>
    <dbReference type="NCBI Taxonomy" id="425511"/>
    <lineage>
        <taxon>Bacteria</taxon>
        <taxon>Pseudomonadati</taxon>
        <taxon>Bacteroidota</taxon>
        <taxon>Sphingobacteriia</taxon>
        <taxon>Sphingobacteriales</taxon>
        <taxon>Sphingobacteriaceae</taxon>
        <taxon>Pedobacter</taxon>
    </lineage>
</organism>